<comment type="caution">
    <text evidence="4">The sequence shown here is derived from an EMBL/GenBank/DDBJ whole genome shotgun (WGS) entry which is preliminary data.</text>
</comment>
<gene>
    <name evidence="4" type="ORF">BSOLF_1124</name>
</gene>
<evidence type="ECO:0000313" key="5">
    <source>
        <dbReference type="Proteomes" id="UP000244338"/>
    </source>
</evidence>
<dbReference type="PANTHER" id="PTHR30290">
    <property type="entry name" value="PERIPLASMIC BINDING COMPONENT OF ABC TRANSPORTER"/>
    <property type="match status" value="1"/>
</dbReference>
<dbReference type="Gene3D" id="3.10.105.10">
    <property type="entry name" value="Dipeptide-binding Protein, Domain 3"/>
    <property type="match status" value="1"/>
</dbReference>
<evidence type="ECO:0000313" key="4">
    <source>
        <dbReference type="EMBL" id="PTQ55920.1"/>
    </source>
</evidence>
<feature type="domain" description="Solute-binding protein family 5" evidence="3">
    <location>
        <begin position="129"/>
        <end position="296"/>
    </location>
</feature>
<reference evidence="5" key="1">
    <citation type="journal article" date="2018" name="Sci. Rep.">
        <title>Lignite coal burning seam in the remote Altai Mountains harbors a hydrogen-driven thermophilic microbial community.</title>
        <authorList>
            <person name="Kadnikov V.V."/>
            <person name="Mardanov A.V."/>
            <person name="Ivasenko D.A."/>
            <person name="Antsiferov D.V."/>
            <person name="Beletsky A.V."/>
            <person name="Karnachuk O.V."/>
            <person name="Ravin N.V."/>
        </authorList>
    </citation>
    <scope>NUCLEOTIDE SEQUENCE [LARGE SCALE GENOMIC DNA]</scope>
</reference>
<sequence length="611" mass="68498">MQERPFIKRNKTVLFALRLIMTGFLLTSGLISGCDPAFQNNASRSDAYVSEGGPSEGKDASEGRRVDAKPVSGGALTIYTLEETLWDPLLMRRSQILLNAYEGLVYRGLFRYDALGDWTSDLAQDETIEQGDDGTVELSLNLPTDVRWPDGSSVTFDDVRETFQYYLHPFYYGAWKDHLLSIAGTSAYRSGESNTLSGITVDEEGRVHIKLEQPTALAFRALTAPLLKADEILGRDPDEVEKLAGEGVLSGLGPYRLANKPSREGLHFIRRDPGQSGVRDGAYIESITVVPVQPETILTGDAARVTAAMIDQLSRSPSPASLVLPPGVSADTLDALHKNDQHDRTKNTRTSDDYRLVRQPLPYSYYLAFNMRTVDRPSRALITEKFYASGDETSAPMSAPLGEMRPDFLGRVSDQTLDEAYKAGLSSLMRSAPSSFSDKTLALYFDEDDPQSTFLAERLARVLGDDQKVLDLHGLKHDDFYATIFSGQSYDMFIWPIAHGQTLGEWWRYLGITHDVDRLGLNVMHYDRPEVDQALQDAYRVSPERIDREGLKGAFQRIGEDGVLVPLFRPDALRVQSKRIQGPFESEDDVLARDNMAWEDRRQLWFWWLSP</sequence>
<organism evidence="4 5">
    <name type="scientific">Candidatus Carbonibacillus altaicus</name>
    <dbReference type="NCBI Taxonomy" id="2163959"/>
    <lineage>
        <taxon>Bacteria</taxon>
        <taxon>Bacillati</taxon>
        <taxon>Bacillota</taxon>
        <taxon>Bacilli</taxon>
        <taxon>Bacillales</taxon>
        <taxon>Candidatus Carbonibacillus</taxon>
    </lineage>
</organism>
<evidence type="ECO:0000256" key="2">
    <source>
        <dbReference type="SAM" id="Phobius"/>
    </source>
</evidence>
<evidence type="ECO:0000256" key="1">
    <source>
        <dbReference type="SAM" id="MobiDB-lite"/>
    </source>
</evidence>
<proteinExistence type="predicted"/>
<dbReference type="GO" id="GO:0015833">
    <property type="term" value="P:peptide transport"/>
    <property type="evidence" value="ECO:0007669"/>
    <property type="project" value="TreeGrafter"/>
</dbReference>
<dbReference type="Gene3D" id="3.40.190.10">
    <property type="entry name" value="Periplasmic binding protein-like II"/>
    <property type="match status" value="2"/>
</dbReference>
<dbReference type="InterPro" id="IPR000914">
    <property type="entry name" value="SBP_5_dom"/>
</dbReference>
<dbReference type="GO" id="GO:1904680">
    <property type="term" value="F:peptide transmembrane transporter activity"/>
    <property type="evidence" value="ECO:0007669"/>
    <property type="project" value="TreeGrafter"/>
</dbReference>
<dbReference type="InterPro" id="IPR039424">
    <property type="entry name" value="SBP_5"/>
</dbReference>
<dbReference type="PROSITE" id="PS51257">
    <property type="entry name" value="PROKAR_LIPOPROTEIN"/>
    <property type="match status" value="1"/>
</dbReference>
<accession>A0A2R6XZU8</accession>
<dbReference type="SUPFAM" id="SSF53850">
    <property type="entry name" value="Periplasmic binding protein-like II"/>
    <property type="match status" value="1"/>
</dbReference>
<dbReference type="Proteomes" id="UP000244338">
    <property type="component" value="Unassembled WGS sequence"/>
</dbReference>
<feature type="transmembrane region" description="Helical" evidence="2">
    <location>
        <begin position="12"/>
        <end position="31"/>
    </location>
</feature>
<dbReference type="EMBL" id="PEBX01000060">
    <property type="protein sequence ID" value="PTQ55920.1"/>
    <property type="molecule type" value="Genomic_DNA"/>
</dbReference>
<feature type="region of interest" description="Disordered" evidence="1">
    <location>
        <begin position="45"/>
        <end position="67"/>
    </location>
</feature>
<protein>
    <submittedName>
        <fullName evidence="4">Oligopeptide ABC transporter, periplasmic oligopeptide-binding protein OppA</fullName>
    </submittedName>
</protein>
<name>A0A2R6XZU8_9BACL</name>
<evidence type="ECO:0000259" key="3">
    <source>
        <dbReference type="Pfam" id="PF00496"/>
    </source>
</evidence>
<keyword evidence="2" id="KW-1133">Transmembrane helix</keyword>
<dbReference type="Pfam" id="PF00496">
    <property type="entry name" value="SBP_bac_5"/>
    <property type="match status" value="1"/>
</dbReference>
<feature type="compositionally biased region" description="Basic and acidic residues" evidence="1">
    <location>
        <begin position="56"/>
        <end position="67"/>
    </location>
</feature>
<dbReference type="AlphaFoldDB" id="A0A2R6XZU8"/>
<keyword evidence="2" id="KW-0472">Membrane</keyword>
<keyword evidence="2" id="KW-0812">Transmembrane</keyword>